<proteinExistence type="predicted"/>
<dbReference type="Proteomes" id="UP000631670">
    <property type="component" value="Unassembled WGS sequence"/>
</dbReference>
<evidence type="ECO:0000313" key="2">
    <source>
        <dbReference type="EMBL" id="MBE1496274.1"/>
    </source>
</evidence>
<gene>
    <name evidence="2" type="ORF">H4696_003374</name>
</gene>
<organism evidence="2 3">
    <name type="scientific">Amycolatopsis lexingtonensis</name>
    <dbReference type="NCBI Taxonomy" id="218822"/>
    <lineage>
        <taxon>Bacteria</taxon>
        <taxon>Bacillati</taxon>
        <taxon>Actinomycetota</taxon>
        <taxon>Actinomycetes</taxon>
        <taxon>Pseudonocardiales</taxon>
        <taxon>Pseudonocardiaceae</taxon>
        <taxon>Amycolatopsis</taxon>
    </lineage>
</organism>
<protein>
    <submittedName>
        <fullName evidence="2">Uncharacterized protein</fullName>
    </submittedName>
</protein>
<comment type="caution">
    <text evidence="2">The sequence shown here is derived from an EMBL/GenBank/DDBJ whole genome shotgun (WGS) entry which is preliminary data.</text>
</comment>
<dbReference type="EMBL" id="JADBEG010000001">
    <property type="protein sequence ID" value="MBE1496274.1"/>
    <property type="molecule type" value="Genomic_DNA"/>
</dbReference>
<dbReference type="RefSeq" id="WP_192782344.1">
    <property type="nucleotide sequence ID" value="NZ_JADBEG010000001.1"/>
</dbReference>
<feature type="compositionally biased region" description="Basic and acidic residues" evidence="1">
    <location>
        <begin position="85"/>
        <end position="96"/>
    </location>
</feature>
<evidence type="ECO:0000256" key="1">
    <source>
        <dbReference type="SAM" id="MobiDB-lite"/>
    </source>
</evidence>
<feature type="region of interest" description="Disordered" evidence="1">
    <location>
        <begin position="75"/>
        <end position="96"/>
    </location>
</feature>
<keyword evidence="3" id="KW-1185">Reference proteome</keyword>
<reference evidence="2 3" key="1">
    <citation type="submission" date="2020-10" db="EMBL/GenBank/DDBJ databases">
        <title>Sequencing the genomes of 1000 actinobacteria strains.</title>
        <authorList>
            <person name="Klenk H.-P."/>
        </authorList>
    </citation>
    <scope>NUCLEOTIDE SEQUENCE [LARGE SCALE GENOMIC DNA]</scope>
    <source>
        <strain evidence="2 3">DSM 44653</strain>
    </source>
</reference>
<evidence type="ECO:0000313" key="3">
    <source>
        <dbReference type="Proteomes" id="UP000631670"/>
    </source>
</evidence>
<name>A0ABR9HZA4_9PSEU</name>
<sequence>MQRATLIAPAEGAELAEHDAPSRIGTGRVPLHTRDYTWGLEHDDLVRVPPERHGLTVLADTAVPLTIRAPLTTAAKPRTAQRGKCGADEGYRHLLG</sequence>
<accession>A0ABR9HZA4</accession>